<keyword evidence="1" id="KW-0812">Transmembrane</keyword>
<dbReference type="RefSeq" id="XP_027617345.1">
    <property type="nucleotide sequence ID" value="XM_027761544.1"/>
</dbReference>
<dbReference type="GeneID" id="38783349"/>
<dbReference type="GO" id="GO:0006075">
    <property type="term" value="P:(1-&gt;3)-beta-D-glucan biosynthetic process"/>
    <property type="evidence" value="ECO:0007669"/>
    <property type="project" value="InterPro"/>
</dbReference>
<reference evidence="3 4" key="1">
    <citation type="journal article" date="2018" name="Sci. Rep.">
        <title>Genome sequence of the cauliflower mushroom Sparassis crispa (Hanabiratake) and its association with beneficial usage.</title>
        <authorList>
            <person name="Kiyama R."/>
            <person name="Furutani Y."/>
            <person name="Kawaguchi K."/>
            <person name="Nakanishi T."/>
        </authorList>
    </citation>
    <scope>NUCLEOTIDE SEQUENCE [LARGE SCALE GENOMIC DNA]</scope>
</reference>
<dbReference type="GO" id="GO:0003843">
    <property type="term" value="F:1,3-beta-D-glucan synthase activity"/>
    <property type="evidence" value="ECO:0007669"/>
    <property type="project" value="InterPro"/>
</dbReference>
<protein>
    <recommendedName>
        <fullName evidence="2">Glycosyl transferase 48 domain-containing protein</fullName>
    </recommendedName>
</protein>
<feature type="domain" description="Glycosyl transferase 48" evidence="2">
    <location>
        <begin position="2"/>
        <end position="94"/>
    </location>
</feature>
<comment type="caution">
    <text evidence="3">The sequence shown here is derived from an EMBL/GenBank/DDBJ whole genome shotgun (WGS) entry which is preliminary data.</text>
</comment>
<dbReference type="Pfam" id="PF02364">
    <property type="entry name" value="Glucan_synthase"/>
    <property type="match status" value="1"/>
</dbReference>
<dbReference type="InterPro" id="IPR003440">
    <property type="entry name" value="Glyco_trans_48_dom"/>
</dbReference>
<keyword evidence="4" id="KW-1185">Reference proteome</keyword>
<evidence type="ECO:0000256" key="1">
    <source>
        <dbReference type="SAM" id="Phobius"/>
    </source>
</evidence>
<feature type="transmembrane region" description="Helical" evidence="1">
    <location>
        <begin position="63"/>
        <end position="90"/>
    </location>
</feature>
<organism evidence="3 4">
    <name type="scientific">Sparassis crispa</name>
    <dbReference type="NCBI Taxonomy" id="139825"/>
    <lineage>
        <taxon>Eukaryota</taxon>
        <taxon>Fungi</taxon>
        <taxon>Dikarya</taxon>
        <taxon>Basidiomycota</taxon>
        <taxon>Agaricomycotina</taxon>
        <taxon>Agaricomycetes</taxon>
        <taxon>Polyporales</taxon>
        <taxon>Sparassidaceae</taxon>
        <taxon>Sparassis</taxon>
    </lineage>
</organism>
<accession>A0A401GW73</accession>
<dbReference type="AlphaFoldDB" id="A0A401GW73"/>
<dbReference type="OrthoDB" id="1880850at2759"/>
<feature type="transmembrane region" description="Helical" evidence="1">
    <location>
        <begin position="23"/>
        <end position="51"/>
    </location>
</feature>
<sequence length="187" mass="20583">MITGYKKKKLGQPSEKLSGDVPWAGWCAVMFLEIIFPTIMAVPMVVAYLFVKSYPVDARKEPPNALLHIAIVSIGPILWNAAILFLLFLVSLTLLDTPYPKFGSFMALLAHSLGVIGVIGFFECLWFLDLVMSFKTNSCTSILVQQNLCPYSHSPLPNLEILGLGVQAWHRDGPRCRDSGEINADGG</sequence>
<dbReference type="EMBL" id="BFAD01000009">
    <property type="protein sequence ID" value="GBE86432.1"/>
    <property type="molecule type" value="Genomic_DNA"/>
</dbReference>
<gene>
    <name evidence="3" type="ORF">SCP_0903110</name>
</gene>
<evidence type="ECO:0000313" key="4">
    <source>
        <dbReference type="Proteomes" id="UP000287166"/>
    </source>
</evidence>
<proteinExistence type="predicted"/>
<dbReference type="GO" id="GO:0016020">
    <property type="term" value="C:membrane"/>
    <property type="evidence" value="ECO:0007669"/>
    <property type="project" value="InterPro"/>
</dbReference>
<keyword evidence="1" id="KW-1133">Transmembrane helix</keyword>
<name>A0A401GW73_9APHY</name>
<feature type="transmembrane region" description="Helical" evidence="1">
    <location>
        <begin position="102"/>
        <end position="128"/>
    </location>
</feature>
<dbReference type="InParanoid" id="A0A401GW73"/>
<evidence type="ECO:0000313" key="3">
    <source>
        <dbReference type="EMBL" id="GBE86432.1"/>
    </source>
</evidence>
<dbReference type="Proteomes" id="UP000287166">
    <property type="component" value="Unassembled WGS sequence"/>
</dbReference>
<dbReference type="GO" id="GO:0000148">
    <property type="term" value="C:1,3-beta-D-glucan synthase complex"/>
    <property type="evidence" value="ECO:0007669"/>
    <property type="project" value="InterPro"/>
</dbReference>
<dbReference type="STRING" id="139825.A0A401GW73"/>
<keyword evidence="1" id="KW-0472">Membrane</keyword>
<evidence type="ECO:0000259" key="2">
    <source>
        <dbReference type="Pfam" id="PF02364"/>
    </source>
</evidence>